<dbReference type="InterPro" id="IPR011059">
    <property type="entry name" value="Metal-dep_hydrolase_composite"/>
</dbReference>
<dbReference type="InterPro" id="IPR032466">
    <property type="entry name" value="Metal_Hydrolase"/>
</dbReference>
<keyword evidence="2" id="KW-0378">Hydrolase</keyword>
<dbReference type="Pfam" id="PF01979">
    <property type="entry name" value="Amidohydro_1"/>
    <property type="match status" value="1"/>
</dbReference>
<dbReference type="PANTHER" id="PTHR43135">
    <property type="entry name" value="ALPHA-D-RIBOSE 1-METHYLPHOSPHONATE 5-TRIPHOSPHATE DIPHOSPHATASE"/>
    <property type="match status" value="1"/>
</dbReference>
<dbReference type="InterPro" id="IPR006680">
    <property type="entry name" value="Amidohydro-rel"/>
</dbReference>
<dbReference type="SUPFAM" id="SSF51338">
    <property type="entry name" value="Composite domain of metallo-dependent hydrolases"/>
    <property type="match status" value="1"/>
</dbReference>
<dbReference type="Gene3D" id="1.20.58.520">
    <property type="entry name" value="Amidohydrolase"/>
    <property type="match status" value="1"/>
</dbReference>
<organism evidence="2">
    <name type="scientific">Streptomyces sp. TA-0256</name>
    <dbReference type="NCBI Taxonomy" id="573242"/>
    <lineage>
        <taxon>Bacteria</taxon>
        <taxon>Bacillati</taxon>
        <taxon>Actinomycetota</taxon>
        <taxon>Actinomycetes</taxon>
        <taxon>Kitasatosporales</taxon>
        <taxon>Streptomycetaceae</taxon>
        <taxon>Streptomyces</taxon>
    </lineage>
</organism>
<accession>E5RLN4</accession>
<gene>
    <name evidence="2" type="primary">pnxP</name>
</gene>
<dbReference type="PANTHER" id="PTHR43135:SF3">
    <property type="entry name" value="ALPHA-D-RIBOSE 1-METHYLPHOSPHONATE 5-TRIPHOSPHATE DIPHOSPHATASE"/>
    <property type="match status" value="1"/>
</dbReference>
<evidence type="ECO:0000313" key="2">
    <source>
        <dbReference type="EMBL" id="BAJ52698.1"/>
    </source>
</evidence>
<dbReference type="InterPro" id="IPR051781">
    <property type="entry name" value="Metallo-dep_Hydrolase"/>
</dbReference>
<feature type="domain" description="Amidohydrolase-related" evidence="1">
    <location>
        <begin position="87"/>
        <end position="426"/>
    </location>
</feature>
<dbReference type="Gene3D" id="3.40.50.10910">
    <property type="entry name" value="Amidohydrolase"/>
    <property type="match status" value="1"/>
</dbReference>
<dbReference type="EMBL" id="AB469194">
    <property type="protein sequence ID" value="BAJ52698.1"/>
    <property type="molecule type" value="Genomic_DNA"/>
</dbReference>
<sequence length="439" mass="46249">MTWSKAPGPLPQPRLARWTLSRRAMAAPDPRRSPMARTVFRNAKVFDGHRVRSDDDTVVVHEGRIESVGRGLPAPAGSEVVECDGGTLLPGLIDAHTHIVGPALRQALLWGVTTELDMANFPGPMADAKKEQDGPLGSRVADLRSACCAATVPGGHGSERFPHIPTLTEPEEAPGFVDARIAEGSDYIKIHYDDGQLAGRLEETELPVIRKETMAAVIAAARERGMLTLVHTGTVRAALDAVESGAHGLAHLLVDHAPGREFGEVLARHGAFAVPTLSMIELLSGSTELGALAEEPGVAGHLTPEERELLGRHRAGTARRLPVDLSAAMAAVRSAHAAGVPLLAGTDAVMWLHGIGLHRELELLVRAGLTPGEALTAATATPAAVFSLSDRGRIAPGLRADLLLVDGDPTADIRASRAVRGVWKRGTGVERQPGEAHAG</sequence>
<reference evidence="2" key="1">
    <citation type="submission" date="2008-11" db="EMBL/GenBank/DDBJ databases">
        <title>Biosynthetic gene cluster for FD-594 in Streptomyces sp. TA-0256.</title>
        <authorList>
            <person name="Kudo F."/>
            <person name="Yonezawa T."/>
            <person name="Eguchi T."/>
        </authorList>
    </citation>
    <scope>NUCLEOTIDE SEQUENCE</scope>
    <source>
        <strain evidence="2">TA-0256</strain>
    </source>
</reference>
<name>E5RLN4_9ACTN</name>
<dbReference type="GO" id="GO:0016810">
    <property type="term" value="F:hydrolase activity, acting on carbon-nitrogen (but not peptide) bonds"/>
    <property type="evidence" value="ECO:0007669"/>
    <property type="project" value="InterPro"/>
</dbReference>
<evidence type="ECO:0000259" key="1">
    <source>
        <dbReference type="Pfam" id="PF01979"/>
    </source>
</evidence>
<protein>
    <submittedName>
        <fullName evidence="2">Putative amidohydrolase</fullName>
    </submittedName>
</protein>
<dbReference type="AlphaFoldDB" id="E5RLN4"/>
<proteinExistence type="predicted"/>
<dbReference type="SUPFAM" id="SSF51556">
    <property type="entry name" value="Metallo-dependent hydrolases"/>
    <property type="match status" value="1"/>
</dbReference>
<dbReference type="Gene3D" id="3.30.110.90">
    <property type="entry name" value="Amidohydrolase"/>
    <property type="match status" value="1"/>
</dbReference>
<dbReference type="Gene3D" id="2.30.40.10">
    <property type="entry name" value="Urease, subunit C, domain 1"/>
    <property type="match status" value="1"/>
</dbReference>